<dbReference type="Proteomes" id="UP000886890">
    <property type="component" value="Unassembled WGS sequence"/>
</dbReference>
<comment type="caution">
    <text evidence="1">The sequence shown here is derived from an EMBL/GenBank/DDBJ whole genome shotgun (WGS) entry which is preliminary data.</text>
</comment>
<dbReference type="GO" id="GO:0016301">
    <property type="term" value="F:kinase activity"/>
    <property type="evidence" value="ECO:0007669"/>
    <property type="project" value="UniProtKB-KW"/>
</dbReference>
<name>A0A9D2BIP7_9FIRM</name>
<evidence type="ECO:0000313" key="2">
    <source>
        <dbReference type="Proteomes" id="UP000886890"/>
    </source>
</evidence>
<protein>
    <submittedName>
        <fullName evidence="1">Kinase</fullName>
    </submittedName>
</protein>
<organism evidence="1 2">
    <name type="scientific">Candidatus Fusicatenibacter merdavium</name>
    <dbReference type="NCBI Taxonomy" id="2838600"/>
    <lineage>
        <taxon>Bacteria</taxon>
        <taxon>Bacillati</taxon>
        <taxon>Bacillota</taxon>
        <taxon>Clostridia</taxon>
        <taxon>Lachnospirales</taxon>
        <taxon>Lachnospiraceae</taxon>
        <taxon>Fusicatenibacter</taxon>
    </lineage>
</organism>
<keyword evidence="1" id="KW-0418">Kinase</keyword>
<dbReference type="AlphaFoldDB" id="A0A9D2BIP7"/>
<accession>A0A9D2BIP7</accession>
<reference evidence="1" key="1">
    <citation type="journal article" date="2021" name="PeerJ">
        <title>Extensive microbial diversity within the chicken gut microbiome revealed by metagenomics and culture.</title>
        <authorList>
            <person name="Gilroy R."/>
            <person name="Ravi A."/>
            <person name="Getino M."/>
            <person name="Pursley I."/>
            <person name="Horton D.L."/>
            <person name="Alikhan N.F."/>
            <person name="Baker D."/>
            <person name="Gharbi K."/>
            <person name="Hall N."/>
            <person name="Watson M."/>
            <person name="Adriaenssens E.M."/>
            <person name="Foster-Nyarko E."/>
            <person name="Jarju S."/>
            <person name="Secka A."/>
            <person name="Antonio M."/>
            <person name="Oren A."/>
            <person name="Chaudhuri R.R."/>
            <person name="La Ragione R."/>
            <person name="Hildebrand F."/>
            <person name="Pallen M.J."/>
        </authorList>
    </citation>
    <scope>NUCLEOTIDE SEQUENCE</scope>
    <source>
        <strain evidence="1">CHK183-1962</strain>
    </source>
</reference>
<keyword evidence="1" id="KW-0808">Transferase</keyword>
<gene>
    <name evidence="1" type="ORF">H9734_08070</name>
</gene>
<dbReference type="EMBL" id="DXEK01000137">
    <property type="protein sequence ID" value="HIX77533.1"/>
    <property type="molecule type" value="Genomic_DNA"/>
</dbReference>
<reference evidence="1" key="2">
    <citation type="submission" date="2021-04" db="EMBL/GenBank/DDBJ databases">
        <authorList>
            <person name="Gilroy R."/>
        </authorList>
    </citation>
    <scope>NUCLEOTIDE SEQUENCE</scope>
    <source>
        <strain evidence="1">CHK183-1962</strain>
    </source>
</reference>
<evidence type="ECO:0000313" key="1">
    <source>
        <dbReference type="EMBL" id="HIX77533.1"/>
    </source>
</evidence>
<proteinExistence type="predicted"/>
<sequence length="78" mass="9279">MRLEKTQRYLKDKGYSYTYTEEDGMGSIDFDHRGLKYHIWEFQDGDISGVETNLRTSGRSEDLTGDYEKEMIEILETW</sequence>